<dbReference type="PANTHER" id="PTHR37042">
    <property type="entry name" value="OUTER MEMBRANE PROTEIN RV1973"/>
    <property type="match status" value="1"/>
</dbReference>
<evidence type="ECO:0000256" key="4">
    <source>
        <dbReference type="SAM" id="Phobius"/>
    </source>
</evidence>
<dbReference type="GO" id="GO:0016020">
    <property type="term" value="C:membrane"/>
    <property type="evidence" value="ECO:0007669"/>
    <property type="project" value="UniProtKB-SubCell"/>
</dbReference>
<name>A0A7D6DW52_9MYCO</name>
<comment type="subcellular location">
    <subcellularLocation>
        <location evidence="1">Membrane</location>
    </subcellularLocation>
</comment>
<keyword evidence="4" id="KW-0812">Transmembrane</keyword>
<evidence type="ECO:0000256" key="3">
    <source>
        <dbReference type="SAM" id="MobiDB-lite"/>
    </source>
</evidence>
<evidence type="ECO:0000313" key="6">
    <source>
        <dbReference type="Proteomes" id="UP000510682"/>
    </source>
</evidence>
<dbReference type="KEGG" id="mgor:H0P51_21160"/>
<reference evidence="6" key="1">
    <citation type="submission" date="2020-07" db="EMBL/GenBank/DDBJ databases">
        <title>Description of Mycobacterium gordonae subsp. intergordonae subsp.nov. and Mycobacterium gordonae subsp. gordonae subsp. nov.</title>
        <authorList>
            <person name="Yu X."/>
        </authorList>
    </citation>
    <scope>NUCLEOTIDE SEQUENCE [LARGE SCALE GENOMIC DNA]</scope>
    <source>
        <strain evidence="6">24</strain>
    </source>
</reference>
<dbReference type="RefSeq" id="WP_180914828.1">
    <property type="nucleotide sequence ID" value="NZ_CP059165.1"/>
</dbReference>
<evidence type="ECO:0000313" key="5">
    <source>
        <dbReference type="EMBL" id="QLL06247.1"/>
    </source>
</evidence>
<accession>A0A7D6DW52</accession>
<reference evidence="5 6" key="2">
    <citation type="submission" date="2020-07" db="EMBL/GenBank/DDBJ databases">
        <authorList>
            <person name="Yu X."/>
        </authorList>
    </citation>
    <scope>NUCLEOTIDE SEQUENCE [LARGE SCALE GENOMIC DNA]</scope>
    <source>
        <strain evidence="6">24</strain>
    </source>
</reference>
<gene>
    <name evidence="5" type="ORF">H0P51_21160</name>
</gene>
<sequence length="241" mass="25879">MSTQHKVRGDATKPESMQAPEADAAEDADGHRSGSDTLVVKNDNSRESSTTQDEPVTESEDPVITEASEPDTSNPPRRRAGKSWMRMVGLTVLPIIAILLTLAAGYLKWQDGVARESDAARRQSVQAATESTIAMLTYQPDSVDKDLKAAGDRLTGKFRDSYRSLVDDVVIPGAREKKVTSVATVRAAAAVSATPNHAVTLVFVNQTIIIGNDAPTTTSSSVRVTLDKVGSRWLISDFTPI</sequence>
<evidence type="ECO:0000256" key="2">
    <source>
        <dbReference type="ARBA" id="ARBA00023136"/>
    </source>
</evidence>
<keyword evidence="4" id="KW-1133">Transmembrane helix</keyword>
<protein>
    <recommendedName>
        <fullName evidence="7">Mce protein</fullName>
    </recommendedName>
</protein>
<keyword evidence="2 4" id="KW-0472">Membrane</keyword>
<organism evidence="5 6">
    <name type="scientific">Mycobacterium vicinigordonae</name>
    <dbReference type="NCBI Taxonomy" id="1719132"/>
    <lineage>
        <taxon>Bacteria</taxon>
        <taxon>Bacillati</taxon>
        <taxon>Actinomycetota</taxon>
        <taxon>Actinomycetes</taxon>
        <taxon>Mycobacteriales</taxon>
        <taxon>Mycobacteriaceae</taxon>
        <taxon>Mycobacterium</taxon>
    </lineage>
</organism>
<keyword evidence="6" id="KW-1185">Reference proteome</keyword>
<proteinExistence type="predicted"/>
<dbReference type="EMBL" id="CP059165">
    <property type="protein sequence ID" value="QLL06247.1"/>
    <property type="molecule type" value="Genomic_DNA"/>
</dbReference>
<feature type="region of interest" description="Disordered" evidence="3">
    <location>
        <begin position="1"/>
        <end position="80"/>
    </location>
</feature>
<dbReference type="AlphaFoldDB" id="A0A7D6DW52"/>
<evidence type="ECO:0000256" key="1">
    <source>
        <dbReference type="ARBA" id="ARBA00004370"/>
    </source>
</evidence>
<reference evidence="6" key="3">
    <citation type="submission" date="2023-07" db="EMBL/GenBank/DDBJ databases">
        <title>Description of Mycobacterium gordonae subsp. intergordonae subsp.nov. and Mycobacterium gordonae subsp. gordonae subsp. nov.</title>
        <authorList>
            <person name="Huang H."/>
        </authorList>
    </citation>
    <scope>NUCLEOTIDE SEQUENCE [LARGE SCALE GENOMIC DNA]</scope>
    <source>
        <strain evidence="6">24</strain>
    </source>
</reference>
<dbReference type="PANTHER" id="PTHR37042:SF4">
    <property type="entry name" value="OUTER MEMBRANE PROTEIN RV1973"/>
    <property type="match status" value="1"/>
</dbReference>
<evidence type="ECO:0008006" key="7">
    <source>
        <dbReference type="Google" id="ProtNLM"/>
    </source>
</evidence>
<dbReference type="Proteomes" id="UP000510682">
    <property type="component" value="Chromosome"/>
</dbReference>
<feature type="transmembrane region" description="Helical" evidence="4">
    <location>
        <begin position="87"/>
        <end position="107"/>
    </location>
</feature>